<organism evidence="7 8">
    <name type="scientific">Rubinisphaera italica</name>
    <dbReference type="NCBI Taxonomy" id="2527969"/>
    <lineage>
        <taxon>Bacteria</taxon>
        <taxon>Pseudomonadati</taxon>
        <taxon>Planctomycetota</taxon>
        <taxon>Planctomycetia</taxon>
        <taxon>Planctomycetales</taxon>
        <taxon>Planctomycetaceae</taxon>
        <taxon>Rubinisphaera</taxon>
    </lineage>
</organism>
<comment type="caution">
    <text evidence="7">The sequence shown here is derived from an EMBL/GenBank/DDBJ whole genome shotgun (WGS) entry which is preliminary data.</text>
</comment>
<evidence type="ECO:0000256" key="3">
    <source>
        <dbReference type="ARBA" id="ARBA00023136"/>
    </source>
</evidence>
<gene>
    <name evidence="7" type="primary">motB_2</name>
    <name evidence="7" type="ORF">Pan54_44620</name>
</gene>
<keyword evidence="8" id="KW-1185">Reference proteome</keyword>
<feature type="domain" description="Motility protein B-like N-terminal" evidence="6">
    <location>
        <begin position="9"/>
        <end position="48"/>
    </location>
</feature>
<dbReference type="GO" id="GO:0016020">
    <property type="term" value="C:membrane"/>
    <property type="evidence" value="ECO:0007669"/>
    <property type="project" value="UniProtKB-SubCell"/>
</dbReference>
<dbReference type="Pfam" id="PF13677">
    <property type="entry name" value="MotB_plug"/>
    <property type="match status" value="1"/>
</dbReference>
<dbReference type="Proteomes" id="UP000316095">
    <property type="component" value="Unassembled WGS sequence"/>
</dbReference>
<evidence type="ECO:0000256" key="4">
    <source>
        <dbReference type="SAM" id="MobiDB-lite"/>
    </source>
</evidence>
<name>A0A5C5XLG6_9PLAN</name>
<evidence type="ECO:0000313" key="8">
    <source>
        <dbReference type="Proteomes" id="UP000316095"/>
    </source>
</evidence>
<evidence type="ECO:0000256" key="5">
    <source>
        <dbReference type="SAM" id="Phobius"/>
    </source>
</evidence>
<dbReference type="SUPFAM" id="SSF103088">
    <property type="entry name" value="OmpA-like"/>
    <property type="match status" value="1"/>
</dbReference>
<keyword evidence="2 5" id="KW-0812">Transmembrane</keyword>
<accession>A0A5C5XLG6</accession>
<keyword evidence="5" id="KW-1133">Transmembrane helix</keyword>
<feature type="region of interest" description="Disordered" evidence="4">
    <location>
        <begin position="78"/>
        <end position="102"/>
    </location>
</feature>
<protein>
    <submittedName>
        <fullName evidence="7">Motility protein B</fullName>
    </submittedName>
</protein>
<dbReference type="PANTHER" id="PTHR30329">
    <property type="entry name" value="STATOR ELEMENT OF FLAGELLAR MOTOR COMPLEX"/>
    <property type="match status" value="1"/>
</dbReference>
<dbReference type="PANTHER" id="PTHR30329:SF21">
    <property type="entry name" value="LIPOPROTEIN YIAD-RELATED"/>
    <property type="match status" value="1"/>
</dbReference>
<sequence length="241" mass="27006">MDDDGPPGVPEWVVTYGDMMSLLLTFFIMLVSLSEVAADKKYRAIMESARQYMGYSSGPLAPPGKNFPMNSLVESLEEQKLGSQADTEKGSGGVKNKGPQGRDIHVKRLEEGEGQLAGVPIQFESGSSEISAAMAFEIRKIAREVAGKPQKLEIRAFNSPIVNGIPQTSEQMLELGYQRGEAVRQILLDNKIRRDHMRLAVYFAVPQDQQERKISRNQDRVEITIFNEFASEYIGREDDYR</sequence>
<keyword evidence="3 5" id="KW-0472">Membrane</keyword>
<feature type="transmembrane region" description="Helical" evidence="5">
    <location>
        <begin position="20"/>
        <end position="38"/>
    </location>
</feature>
<dbReference type="EMBL" id="SJPG01000001">
    <property type="protein sequence ID" value="TWT63704.1"/>
    <property type="molecule type" value="Genomic_DNA"/>
</dbReference>
<evidence type="ECO:0000259" key="6">
    <source>
        <dbReference type="Pfam" id="PF13677"/>
    </source>
</evidence>
<dbReference type="OrthoDB" id="9815217at2"/>
<reference evidence="7 8" key="1">
    <citation type="submission" date="2019-02" db="EMBL/GenBank/DDBJ databases">
        <title>Deep-cultivation of Planctomycetes and their phenomic and genomic characterization uncovers novel biology.</title>
        <authorList>
            <person name="Wiegand S."/>
            <person name="Jogler M."/>
            <person name="Boedeker C."/>
            <person name="Pinto D."/>
            <person name="Vollmers J."/>
            <person name="Rivas-Marin E."/>
            <person name="Kohn T."/>
            <person name="Peeters S.H."/>
            <person name="Heuer A."/>
            <person name="Rast P."/>
            <person name="Oberbeckmann S."/>
            <person name="Bunk B."/>
            <person name="Jeske O."/>
            <person name="Meyerdierks A."/>
            <person name="Storesund J.E."/>
            <person name="Kallscheuer N."/>
            <person name="Luecker S."/>
            <person name="Lage O.M."/>
            <person name="Pohl T."/>
            <person name="Merkel B.J."/>
            <person name="Hornburger P."/>
            <person name="Mueller R.-W."/>
            <person name="Bruemmer F."/>
            <person name="Labrenz M."/>
            <person name="Spormann A.M."/>
            <person name="Op Den Camp H."/>
            <person name="Overmann J."/>
            <person name="Amann R."/>
            <person name="Jetten M.S.M."/>
            <person name="Mascher T."/>
            <person name="Medema M.H."/>
            <person name="Devos D.P."/>
            <person name="Kaster A.-K."/>
            <person name="Ovreas L."/>
            <person name="Rohde M."/>
            <person name="Galperin M.Y."/>
            <person name="Jogler C."/>
        </authorList>
    </citation>
    <scope>NUCLEOTIDE SEQUENCE [LARGE SCALE GENOMIC DNA]</scope>
    <source>
        <strain evidence="7 8">Pan54</strain>
    </source>
</reference>
<comment type="subcellular location">
    <subcellularLocation>
        <location evidence="1">Membrane</location>
    </subcellularLocation>
</comment>
<dbReference type="InterPro" id="IPR025713">
    <property type="entry name" value="MotB-like_N_dom"/>
</dbReference>
<evidence type="ECO:0000256" key="2">
    <source>
        <dbReference type="ARBA" id="ARBA00022692"/>
    </source>
</evidence>
<evidence type="ECO:0000256" key="1">
    <source>
        <dbReference type="ARBA" id="ARBA00004370"/>
    </source>
</evidence>
<dbReference type="InterPro" id="IPR050330">
    <property type="entry name" value="Bact_OuterMem_StrucFunc"/>
</dbReference>
<proteinExistence type="predicted"/>
<dbReference type="InterPro" id="IPR036737">
    <property type="entry name" value="OmpA-like_sf"/>
</dbReference>
<dbReference type="Gene3D" id="3.30.1330.60">
    <property type="entry name" value="OmpA-like domain"/>
    <property type="match status" value="1"/>
</dbReference>
<evidence type="ECO:0000313" key="7">
    <source>
        <dbReference type="EMBL" id="TWT63704.1"/>
    </source>
</evidence>
<dbReference type="AlphaFoldDB" id="A0A5C5XLG6"/>
<dbReference type="RefSeq" id="WP_146505489.1">
    <property type="nucleotide sequence ID" value="NZ_SJPG01000001.1"/>
</dbReference>